<evidence type="ECO:0000313" key="4">
    <source>
        <dbReference type="EMBL" id="WWM69405.1"/>
    </source>
</evidence>
<feature type="domain" description="PBP" evidence="3">
    <location>
        <begin position="22"/>
        <end position="301"/>
    </location>
</feature>
<dbReference type="RefSeq" id="WP_338501419.1">
    <property type="nucleotide sequence ID" value="NZ_CP145607.1"/>
</dbReference>
<dbReference type="PANTHER" id="PTHR30570">
    <property type="entry name" value="PERIPLASMIC PHOSPHATE BINDING COMPONENT OF PHOSPHATE ABC TRANSPORTER"/>
    <property type="match status" value="1"/>
</dbReference>
<evidence type="ECO:0000259" key="3">
    <source>
        <dbReference type="Pfam" id="PF12849"/>
    </source>
</evidence>
<keyword evidence="1 2" id="KW-0732">Signal</keyword>
<dbReference type="Pfam" id="PF12849">
    <property type="entry name" value="PBP_like_2"/>
    <property type="match status" value="1"/>
</dbReference>
<feature type="signal peptide" evidence="2">
    <location>
        <begin position="1"/>
        <end position="24"/>
    </location>
</feature>
<dbReference type="PROSITE" id="PS51257">
    <property type="entry name" value="PROKAR_LIPOPROTEIN"/>
    <property type="match status" value="1"/>
</dbReference>
<protein>
    <submittedName>
        <fullName evidence="4">Substrate-binding domain-containing protein</fullName>
    </submittedName>
</protein>
<evidence type="ECO:0000256" key="1">
    <source>
        <dbReference type="ARBA" id="ARBA00022729"/>
    </source>
</evidence>
<dbReference type="InterPro" id="IPR024370">
    <property type="entry name" value="PBP_domain"/>
</dbReference>
<dbReference type="SUPFAM" id="SSF53850">
    <property type="entry name" value="Periplasmic binding protein-like II"/>
    <property type="match status" value="1"/>
</dbReference>
<reference evidence="4 5" key="1">
    <citation type="submission" date="2024-02" db="EMBL/GenBank/DDBJ databases">
        <title>Full genome sequence of Sphingomonas kaistensis.</title>
        <authorList>
            <person name="Poletto B.L."/>
            <person name="Silva G."/>
            <person name="Galante D."/>
            <person name="Campos K.R."/>
            <person name="Santos M.B.N."/>
            <person name="Sacchi C.T."/>
        </authorList>
    </citation>
    <scope>NUCLEOTIDE SEQUENCE [LARGE SCALE GENOMIC DNA]</scope>
    <source>
        <strain evidence="4 5">MA4R</strain>
    </source>
</reference>
<evidence type="ECO:0000313" key="5">
    <source>
        <dbReference type="Proteomes" id="UP001382935"/>
    </source>
</evidence>
<dbReference type="EMBL" id="CP145607">
    <property type="protein sequence ID" value="WWM69405.1"/>
    <property type="molecule type" value="Genomic_DNA"/>
</dbReference>
<evidence type="ECO:0000256" key="2">
    <source>
        <dbReference type="SAM" id="SignalP"/>
    </source>
</evidence>
<dbReference type="InterPro" id="IPR050811">
    <property type="entry name" value="Phosphate_ABC_transporter"/>
</dbReference>
<dbReference type="Proteomes" id="UP001382935">
    <property type="component" value="Chromosome"/>
</dbReference>
<dbReference type="Gene3D" id="3.40.190.10">
    <property type="entry name" value="Periplasmic binding protein-like II"/>
    <property type="match status" value="2"/>
</dbReference>
<feature type="chain" id="PRO_5046488875" evidence="2">
    <location>
        <begin position="25"/>
        <end position="343"/>
    </location>
</feature>
<name>A0ABZ2G0Q8_9SPHN</name>
<dbReference type="PANTHER" id="PTHR30570:SF1">
    <property type="entry name" value="PHOSPHATE-BINDING PROTEIN PSTS"/>
    <property type="match status" value="1"/>
</dbReference>
<keyword evidence="5" id="KW-1185">Reference proteome</keyword>
<gene>
    <name evidence="4" type="ORF">V6R86_01495</name>
</gene>
<accession>A0ABZ2G0Q8</accession>
<organism evidence="4 5">
    <name type="scientific">Sphingomonas kaistensis</name>
    <dbReference type="NCBI Taxonomy" id="298708"/>
    <lineage>
        <taxon>Bacteria</taxon>
        <taxon>Pseudomonadati</taxon>
        <taxon>Pseudomonadota</taxon>
        <taxon>Alphaproteobacteria</taxon>
        <taxon>Sphingomonadales</taxon>
        <taxon>Sphingomonadaceae</taxon>
        <taxon>Sphingomonas</taxon>
    </lineage>
</organism>
<proteinExistence type="predicted"/>
<sequence>MTKLWLAVPLALGLSACGGNSSNAASQIKIVGSSTVYPFTTAIAEAFQKANPGTSVIVESTGTGSGIKLFCEGVGQKFPDMVNASRQMKKSEYDACNAAGAKQVIEVPIGIDGLTLIESVKAAPLKLTLADIYAAVAANPYGKGPNKAQTWKDVNPALPAIKIRVMGPPPTSGTRDSFAELMLTKGCESDPAMKALKASDEAKHKDLCTKIREDGVFVEAGENDNLLVQKVEADPGTIGVLGYSFLEQNADKVRPVEVGGVLPTETTIQDLSYPGARKLYVYVKGEHAAVKPAIKAFLAEYAKGWSTGGLLEKRGLMPFVGEDAAKSNAAATGLTPLDGATLK</sequence>